<reference evidence="2" key="1">
    <citation type="submission" date="2018-06" db="EMBL/GenBank/DDBJ databases">
        <authorList>
            <person name="Zhirakovskaya E."/>
        </authorList>
    </citation>
    <scope>NUCLEOTIDE SEQUENCE</scope>
</reference>
<organism evidence="2">
    <name type="scientific">hydrothermal vent metagenome</name>
    <dbReference type="NCBI Taxonomy" id="652676"/>
    <lineage>
        <taxon>unclassified sequences</taxon>
        <taxon>metagenomes</taxon>
        <taxon>ecological metagenomes</taxon>
    </lineage>
</organism>
<evidence type="ECO:0000256" key="1">
    <source>
        <dbReference type="SAM" id="Phobius"/>
    </source>
</evidence>
<evidence type="ECO:0000313" key="2">
    <source>
        <dbReference type="EMBL" id="VAW47590.1"/>
    </source>
</evidence>
<name>A0A3B0W581_9ZZZZ</name>
<keyword evidence="1" id="KW-0812">Transmembrane</keyword>
<gene>
    <name evidence="2" type="ORF">MNBD_GAMMA03-1340</name>
</gene>
<dbReference type="EMBL" id="UOFC01000156">
    <property type="protein sequence ID" value="VAW47590.1"/>
    <property type="molecule type" value="Genomic_DNA"/>
</dbReference>
<protein>
    <submittedName>
        <fullName evidence="2">Uncharacterized protein</fullName>
    </submittedName>
</protein>
<keyword evidence="1" id="KW-0472">Membrane</keyword>
<dbReference type="AlphaFoldDB" id="A0A3B0W581"/>
<sequence length="395" mass="44173">MANNIKNKKNVINQASSKQAGFAILMGLLVLVLGAAAWYGTAGNMRTEQMKSELQSNKLAELQRIKQKMLAYAVLNPELFDDDVADNTHTSIPGIGYFPCPDANGDGISSTGWNCLRPSRFFAMGWIPHRNVAQHVPFLSTQQPIETRRYWFAVDTRFVVDNQRMAYARGLTVSRRFAPLNLLTPSLVDTAGVSNCDETVPPPTCVRPLTLDDRDEDIVMILFYAGDPIDIGGRYRDINRERRRSLEIPIYLEQPDISTYNWNQARRISGRFISKGNGVDPFNDIVIAITREEWDAVMLSRVARDEDRDLNENGLLDAEEDLDGDGFPDGNPVPDGVPDLCVLVNANISVKQKNSWFNECRYDGGSPPRYDCANTPGQPTNIEGQNWRDALGCPL</sequence>
<accession>A0A3B0W581</accession>
<feature type="transmembrane region" description="Helical" evidence="1">
    <location>
        <begin position="20"/>
        <end position="40"/>
    </location>
</feature>
<keyword evidence="1" id="KW-1133">Transmembrane helix</keyword>
<proteinExistence type="predicted"/>